<sequence>MQSDKDVEGLRSETTASVVGVMQPEFLECDGSSSEQGGSSMNSGTSDARKIQELGANEVEGENIIPQVLPTMYTTREGVDGLLWTVPEVFTNSESPVLDIPIINAKLGAIGPSTLSTGSTTKIIMYRGIRRKIHMLDEVIRNVQSAAKVLAAAQHKNKGRGKPRKSSVALLGRISTASLSGVVDILISDSDFIHRQEAILREEKVTVSLGKLIGATAIANEDVIIKVIA</sequence>
<comment type="caution">
    <text evidence="2">The sequence shown here is derived from an EMBL/GenBank/DDBJ whole genome shotgun (WGS) entry which is preliminary data.</text>
</comment>
<reference evidence="2 3" key="1">
    <citation type="journal article" date="2024" name="G3 (Bethesda)">
        <title>Genome assembly of Hibiscus sabdariffa L. provides insights into metabolisms of medicinal natural products.</title>
        <authorList>
            <person name="Kim T."/>
        </authorList>
    </citation>
    <scope>NUCLEOTIDE SEQUENCE [LARGE SCALE GENOMIC DNA]</scope>
    <source>
        <strain evidence="2">TK-2024</strain>
        <tissue evidence="2">Old leaves</tissue>
    </source>
</reference>
<evidence type="ECO:0000256" key="1">
    <source>
        <dbReference type="SAM" id="MobiDB-lite"/>
    </source>
</evidence>
<feature type="region of interest" description="Disordered" evidence="1">
    <location>
        <begin position="21"/>
        <end position="47"/>
    </location>
</feature>
<evidence type="ECO:0000313" key="3">
    <source>
        <dbReference type="Proteomes" id="UP001472677"/>
    </source>
</evidence>
<dbReference type="EMBL" id="JBBPBM010000002">
    <property type="protein sequence ID" value="KAK8597084.1"/>
    <property type="molecule type" value="Genomic_DNA"/>
</dbReference>
<feature type="compositionally biased region" description="Low complexity" evidence="1">
    <location>
        <begin position="31"/>
        <end position="44"/>
    </location>
</feature>
<gene>
    <name evidence="2" type="ORF">V6N12_065560</name>
</gene>
<organism evidence="2 3">
    <name type="scientific">Hibiscus sabdariffa</name>
    <name type="common">roselle</name>
    <dbReference type="NCBI Taxonomy" id="183260"/>
    <lineage>
        <taxon>Eukaryota</taxon>
        <taxon>Viridiplantae</taxon>
        <taxon>Streptophyta</taxon>
        <taxon>Embryophyta</taxon>
        <taxon>Tracheophyta</taxon>
        <taxon>Spermatophyta</taxon>
        <taxon>Magnoliopsida</taxon>
        <taxon>eudicotyledons</taxon>
        <taxon>Gunneridae</taxon>
        <taxon>Pentapetalae</taxon>
        <taxon>rosids</taxon>
        <taxon>malvids</taxon>
        <taxon>Malvales</taxon>
        <taxon>Malvaceae</taxon>
        <taxon>Malvoideae</taxon>
        <taxon>Hibiscus</taxon>
    </lineage>
</organism>
<evidence type="ECO:0000313" key="2">
    <source>
        <dbReference type="EMBL" id="KAK8597084.1"/>
    </source>
</evidence>
<accession>A0ABR2G928</accession>
<dbReference type="Proteomes" id="UP001472677">
    <property type="component" value="Unassembled WGS sequence"/>
</dbReference>
<proteinExistence type="predicted"/>
<protein>
    <submittedName>
        <fullName evidence="2">Uncharacterized protein</fullName>
    </submittedName>
</protein>
<name>A0ABR2G928_9ROSI</name>
<keyword evidence="3" id="KW-1185">Reference proteome</keyword>